<reference evidence="2 3" key="1">
    <citation type="journal article" date="2019" name="Nat. Med.">
        <title>A library of human gut bacterial isolates paired with longitudinal multiomics data enables mechanistic microbiome research.</title>
        <authorList>
            <person name="Poyet M."/>
            <person name="Groussin M."/>
            <person name="Gibbons S.M."/>
            <person name="Avila-Pacheco J."/>
            <person name="Jiang X."/>
            <person name="Kearney S.M."/>
            <person name="Perrotta A.R."/>
            <person name="Berdy B."/>
            <person name="Zhao S."/>
            <person name="Lieberman T.D."/>
            <person name="Swanson P.K."/>
            <person name="Smith M."/>
            <person name="Roesemann S."/>
            <person name="Alexander J.E."/>
            <person name="Rich S.A."/>
            <person name="Livny J."/>
            <person name="Vlamakis H."/>
            <person name="Clish C."/>
            <person name="Bullock K."/>
            <person name="Deik A."/>
            <person name="Scott J."/>
            <person name="Pierce K.A."/>
            <person name="Xavier R.J."/>
            <person name="Alm E.J."/>
        </authorList>
    </citation>
    <scope>NUCLEOTIDE SEQUENCE [LARGE SCALE GENOMIC DNA]</scope>
    <source>
        <strain evidence="2 3">BIOML-A10</strain>
    </source>
</reference>
<organism evidence="2 3">
    <name type="scientific">Bacteroides salyersiae</name>
    <dbReference type="NCBI Taxonomy" id="291644"/>
    <lineage>
        <taxon>Bacteria</taxon>
        <taxon>Pseudomonadati</taxon>
        <taxon>Bacteroidota</taxon>
        <taxon>Bacteroidia</taxon>
        <taxon>Bacteroidales</taxon>
        <taxon>Bacteroidaceae</taxon>
        <taxon>Bacteroides</taxon>
    </lineage>
</organism>
<evidence type="ECO:0000313" key="2">
    <source>
        <dbReference type="EMBL" id="KAA3760720.1"/>
    </source>
</evidence>
<evidence type="ECO:0000256" key="1">
    <source>
        <dbReference type="SAM" id="SignalP"/>
    </source>
</evidence>
<keyword evidence="1" id="KW-0732">Signal</keyword>
<comment type="caution">
    <text evidence="2">The sequence shown here is derived from an EMBL/GenBank/DDBJ whole genome shotgun (WGS) entry which is preliminary data.</text>
</comment>
<name>A0A7J4XFB1_9BACE</name>
<feature type="chain" id="PRO_5029550223" description="DUF4493 domain-containing protein" evidence="1">
    <location>
        <begin position="22"/>
        <end position="274"/>
    </location>
</feature>
<evidence type="ECO:0000313" key="3">
    <source>
        <dbReference type="Proteomes" id="UP000422221"/>
    </source>
</evidence>
<gene>
    <name evidence="2" type="ORF">F3F73_17325</name>
</gene>
<dbReference type="AlphaFoldDB" id="A0A7J4XFB1"/>
<feature type="signal peptide" evidence="1">
    <location>
        <begin position="1"/>
        <end position="21"/>
    </location>
</feature>
<proteinExistence type="predicted"/>
<dbReference type="EMBL" id="VWMK01000019">
    <property type="protein sequence ID" value="KAA3760720.1"/>
    <property type="molecule type" value="Genomic_DNA"/>
</dbReference>
<accession>A0A7J4XFB1</accession>
<dbReference type="Proteomes" id="UP000422221">
    <property type="component" value="Unassembled WGS sequence"/>
</dbReference>
<sequence>MKGLFYLFLCLCVCISLVSCEDEEDNAIKLTVNTSAYDVVKGLKSVDGNLLFTGELTDGLQLRFTYLVLKQGEEEVSIVAKDTRYVSNVKDVASYTTGELDPGEYRVVVVSDFVRGDKEFNWLAFDTQTKGFSVICVENVGVYNAFGVAYMDGVVVDSKKTITLNTVRQGCVLTFLLKNRDKMIGNFYNLEGTDHFKYTISGDLEEELDVLEKAWETQREWNSSVADIQYYIPAFETLFVHWQGDTLGLKLREVSVPVVTLELDFATGTITMKP</sequence>
<protein>
    <recommendedName>
        <fullName evidence="4">DUF4493 domain-containing protein</fullName>
    </recommendedName>
</protein>
<evidence type="ECO:0008006" key="4">
    <source>
        <dbReference type="Google" id="ProtNLM"/>
    </source>
</evidence>
<dbReference type="PROSITE" id="PS51257">
    <property type="entry name" value="PROKAR_LIPOPROTEIN"/>
    <property type="match status" value="1"/>
</dbReference>